<dbReference type="OrthoDB" id="64523at2"/>
<dbReference type="SMART" id="SM00507">
    <property type="entry name" value="HNHc"/>
    <property type="match status" value="1"/>
</dbReference>
<dbReference type="CDD" id="cd00085">
    <property type="entry name" value="HNHc"/>
    <property type="match status" value="1"/>
</dbReference>
<organism evidence="2 3">
    <name type="scientific">Mesorhizobium kowhaii</name>
    <dbReference type="NCBI Taxonomy" id="1300272"/>
    <lineage>
        <taxon>Bacteria</taxon>
        <taxon>Pseudomonadati</taxon>
        <taxon>Pseudomonadota</taxon>
        <taxon>Alphaproteobacteria</taxon>
        <taxon>Hyphomicrobiales</taxon>
        <taxon>Phyllobacteriaceae</taxon>
        <taxon>Mesorhizobium</taxon>
    </lineage>
</organism>
<dbReference type="GO" id="GO:0008270">
    <property type="term" value="F:zinc ion binding"/>
    <property type="evidence" value="ECO:0007669"/>
    <property type="project" value="InterPro"/>
</dbReference>
<dbReference type="AlphaFoldDB" id="A0A2W7BRW0"/>
<dbReference type="GO" id="GO:0004519">
    <property type="term" value="F:endonuclease activity"/>
    <property type="evidence" value="ECO:0007669"/>
    <property type="project" value="InterPro"/>
</dbReference>
<reference evidence="3" key="1">
    <citation type="submission" date="2017-03" db="EMBL/GenBank/DDBJ databases">
        <authorList>
            <person name="Safronova V.I."/>
            <person name="Sazanova A.L."/>
            <person name="Chirak E.R."/>
        </authorList>
    </citation>
    <scope>NUCLEOTIDE SEQUENCE [LARGE SCALE GENOMIC DNA]</scope>
    <source>
        <strain evidence="3">Ach-343</strain>
    </source>
</reference>
<gene>
    <name evidence="2" type="ORF">B5V02_39320</name>
</gene>
<dbReference type="EMBL" id="MZXV01000085">
    <property type="protein sequence ID" value="PZV33372.1"/>
    <property type="molecule type" value="Genomic_DNA"/>
</dbReference>
<dbReference type="Pfam" id="PF01844">
    <property type="entry name" value="HNH"/>
    <property type="match status" value="1"/>
</dbReference>
<evidence type="ECO:0000313" key="3">
    <source>
        <dbReference type="Proteomes" id="UP000248616"/>
    </source>
</evidence>
<sequence length="84" mass="9673">MKKKLKFNSAKARSELVELQGGKCCYCRKPFAETRPKQPTLEHKKPKMYGGTNERSNLAAACWQCNQRRGRQMNATKQRKEAKA</sequence>
<evidence type="ECO:0000313" key="2">
    <source>
        <dbReference type="EMBL" id="PZV33372.1"/>
    </source>
</evidence>
<protein>
    <recommendedName>
        <fullName evidence="1">HNH nuclease domain-containing protein</fullName>
    </recommendedName>
</protein>
<keyword evidence="3" id="KW-1185">Reference proteome</keyword>
<dbReference type="InterPro" id="IPR002711">
    <property type="entry name" value="HNH"/>
</dbReference>
<dbReference type="InterPro" id="IPR003615">
    <property type="entry name" value="HNH_nuc"/>
</dbReference>
<evidence type="ECO:0000259" key="1">
    <source>
        <dbReference type="SMART" id="SM00507"/>
    </source>
</evidence>
<dbReference type="Proteomes" id="UP000248616">
    <property type="component" value="Unassembled WGS sequence"/>
</dbReference>
<comment type="caution">
    <text evidence="2">The sequence shown here is derived from an EMBL/GenBank/DDBJ whole genome shotgun (WGS) entry which is preliminary data.</text>
</comment>
<dbReference type="Gene3D" id="1.10.30.50">
    <property type="match status" value="1"/>
</dbReference>
<proteinExistence type="predicted"/>
<accession>A0A2W7BRW0</accession>
<name>A0A2W7BRW0_9HYPH</name>
<feature type="domain" description="HNH nuclease" evidence="1">
    <location>
        <begin position="11"/>
        <end position="67"/>
    </location>
</feature>
<dbReference type="RefSeq" id="WP_111549326.1">
    <property type="nucleotide sequence ID" value="NZ_MZXV01000085.1"/>
</dbReference>
<dbReference type="GO" id="GO:0003676">
    <property type="term" value="F:nucleic acid binding"/>
    <property type="evidence" value="ECO:0007669"/>
    <property type="project" value="InterPro"/>
</dbReference>